<evidence type="ECO:0000313" key="5">
    <source>
        <dbReference type="EMBL" id="CAB4213438.1"/>
    </source>
</evidence>
<name>A0A6J5Q435_9CAUD</name>
<sequence length="49" mass="5639">MSNNKKVKVNFELDSKVHGVLKIQAIGEEITLEQKYNDVLKAHTDKQKK</sequence>
<dbReference type="EMBL" id="LR796778">
    <property type="protein sequence ID" value="CAB4165371.1"/>
    <property type="molecule type" value="Genomic_DNA"/>
</dbReference>
<accession>A0A6J5Q435</accession>
<dbReference type="EMBL" id="LR797284">
    <property type="protein sequence ID" value="CAB4199318.1"/>
    <property type="molecule type" value="Genomic_DNA"/>
</dbReference>
<evidence type="ECO:0000313" key="2">
    <source>
        <dbReference type="EMBL" id="CAB4171441.1"/>
    </source>
</evidence>
<protein>
    <submittedName>
        <fullName evidence="3">Uncharacterized protein</fullName>
    </submittedName>
</protein>
<organism evidence="3">
    <name type="scientific">uncultured Caudovirales phage</name>
    <dbReference type="NCBI Taxonomy" id="2100421"/>
    <lineage>
        <taxon>Viruses</taxon>
        <taxon>Duplodnaviria</taxon>
        <taxon>Heunggongvirae</taxon>
        <taxon>Uroviricota</taxon>
        <taxon>Caudoviricetes</taxon>
        <taxon>Peduoviridae</taxon>
        <taxon>Maltschvirus</taxon>
        <taxon>Maltschvirus maltsch</taxon>
    </lineage>
</organism>
<dbReference type="EMBL" id="LR796950">
    <property type="protein sequence ID" value="CAB4177407.1"/>
    <property type="molecule type" value="Genomic_DNA"/>
</dbReference>
<evidence type="ECO:0000313" key="4">
    <source>
        <dbReference type="EMBL" id="CAB4199318.1"/>
    </source>
</evidence>
<evidence type="ECO:0000313" key="3">
    <source>
        <dbReference type="EMBL" id="CAB4177407.1"/>
    </source>
</evidence>
<dbReference type="EMBL" id="LR797398">
    <property type="protein sequence ID" value="CAB4213438.1"/>
    <property type="molecule type" value="Genomic_DNA"/>
</dbReference>
<dbReference type="EMBL" id="LR796866">
    <property type="protein sequence ID" value="CAB4171441.1"/>
    <property type="molecule type" value="Genomic_DNA"/>
</dbReference>
<gene>
    <name evidence="3" type="ORF">UFOVP1001_41</name>
    <name evidence="4" type="ORF">UFOVP1338_35</name>
    <name evidence="5" type="ORF">UFOVP1447_30</name>
    <name evidence="6" type="ORF">UFOVP1599_26</name>
    <name evidence="1" type="ORF">UFOVP827_38</name>
    <name evidence="2" type="ORF">UFOVP916_17</name>
</gene>
<evidence type="ECO:0000313" key="1">
    <source>
        <dbReference type="EMBL" id="CAB4165371.1"/>
    </source>
</evidence>
<proteinExistence type="predicted"/>
<reference evidence="3" key="1">
    <citation type="submission" date="2020-05" db="EMBL/GenBank/DDBJ databases">
        <authorList>
            <person name="Chiriac C."/>
            <person name="Salcher M."/>
            <person name="Ghai R."/>
            <person name="Kavagutti S V."/>
        </authorList>
    </citation>
    <scope>NUCLEOTIDE SEQUENCE</scope>
</reference>
<dbReference type="EMBL" id="LR797462">
    <property type="protein sequence ID" value="CAB4218042.1"/>
    <property type="molecule type" value="Genomic_DNA"/>
</dbReference>
<evidence type="ECO:0000313" key="6">
    <source>
        <dbReference type="EMBL" id="CAB4218042.1"/>
    </source>
</evidence>